<evidence type="ECO:0000256" key="4">
    <source>
        <dbReference type="ARBA" id="ARBA00023163"/>
    </source>
</evidence>
<reference evidence="10" key="7">
    <citation type="submission" date="2023-10" db="EMBL/GenBank/DDBJ databases">
        <title>Pathogen: clinical or host-associated sample.</title>
        <authorList>
            <person name="Hergert J."/>
            <person name="Casey R."/>
            <person name="Wagner J."/>
            <person name="Young E.L."/>
            <person name="Oakeson K.F."/>
        </authorList>
    </citation>
    <scope>NUCLEOTIDE SEQUENCE</scope>
    <source>
        <strain evidence="10">2021CK-01020</strain>
    </source>
</reference>
<protein>
    <submittedName>
        <fullName evidence="6">LysR family transcriptional regulator</fullName>
    </submittedName>
    <submittedName>
        <fullName evidence="10">LysR substrate-binding domain-containing protein</fullName>
    </submittedName>
</protein>
<evidence type="ECO:0000256" key="3">
    <source>
        <dbReference type="ARBA" id="ARBA00023125"/>
    </source>
</evidence>
<dbReference type="EMBL" id="WXZT01000038">
    <property type="protein sequence ID" value="MZZ16945.1"/>
    <property type="molecule type" value="Genomic_DNA"/>
</dbReference>
<evidence type="ECO:0000313" key="13">
    <source>
        <dbReference type="Proteomes" id="UP000433532"/>
    </source>
</evidence>
<dbReference type="SMR" id="A0A072ZMW5"/>
<evidence type="ECO:0000313" key="9">
    <source>
        <dbReference type="EMBL" id="RPM17063.1"/>
    </source>
</evidence>
<gene>
    <name evidence="8" type="ORF">CAZ10_12245</name>
    <name evidence="6" type="ORF">GNQ48_22780</name>
    <name evidence="7" type="ORF">GUL26_32260</name>
    <name evidence="9" type="ORF">IPC1295_12905</name>
    <name evidence="10" type="ORF">L4V69_27940</name>
</gene>
<dbReference type="KEGG" id="paeb:NCGM1900_1961"/>
<dbReference type="EMBL" id="NFFZ01000005">
    <property type="protein sequence ID" value="OTI62331.1"/>
    <property type="molecule type" value="Genomic_DNA"/>
</dbReference>
<dbReference type="PANTHER" id="PTHR30126:SF2">
    <property type="entry name" value="HTH-TYPE TRANSCRIPTIONAL REGULATOR YJIE"/>
    <property type="match status" value="1"/>
</dbReference>
<dbReference type="OMA" id="CYETDMA"/>
<reference evidence="8 11" key="1">
    <citation type="submission" date="2017-05" db="EMBL/GenBank/DDBJ databases">
        <authorList>
            <person name="Song R."/>
            <person name="Chenine A.L."/>
            <person name="Ruprecht R.M."/>
        </authorList>
    </citation>
    <scope>NUCLEOTIDE SEQUENCE [LARGE SCALE GENOMIC DNA]</scope>
    <source>
        <strain evidence="8 11">S567_C10_BS</strain>
    </source>
</reference>
<evidence type="ECO:0000259" key="5">
    <source>
        <dbReference type="PROSITE" id="PS50931"/>
    </source>
</evidence>
<organism evidence="6 13">
    <name type="scientific">Pseudomonas aeruginosa</name>
    <dbReference type="NCBI Taxonomy" id="287"/>
    <lineage>
        <taxon>Bacteria</taxon>
        <taxon>Pseudomonadati</taxon>
        <taxon>Pseudomonadota</taxon>
        <taxon>Gammaproteobacteria</taxon>
        <taxon>Pseudomonadales</taxon>
        <taxon>Pseudomonadaceae</taxon>
        <taxon>Pseudomonas</taxon>
    </lineage>
</organism>
<evidence type="ECO:0000313" key="11">
    <source>
        <dbReference type="Proteomes" id="UP000194857"/>
    </source>
</evidence>
<evidence type="ECO:0000313" key="7">
    <source>
        <dbReference type="EMBL" id="MZZ16945.1"/>
    </source>
</evidence>
<keyword evidence="4" id="KW-0804">Transcription</keyword>
<dbReference type="GO" id="GO:0000976">
    <property type="term" value="F:transcription cis-regulatory region binding"/>
    <property type="evidence" value="ECO:0007669"/>
    <property type="project" value="TreeGrafter"/>
</dbReference>
<dbReference type="Gene3D" id="1.10.10.10">
    <property type="entry name" value="Winged helix-like DNA-binding domain superfamily/Winged helix DNA-binding domain"/>
    <property type="match status" value="1"/>
</dbReference>
<accession>A0A1S1C708</accession>
<dbReference type="CDD" id="cd05466">
    <property type="entry name" value="PBP2_LTTR_substrate"/>
    <property type="match status" value="1"/>
</dbReference>
<dbReference type="InterPro" id="IPR036390">
    <property type="entry name" value="WH_DNA-bd_sf"/>
</dbReference>
<evidence type="ECO:0000313" key="8">
    <source>
        <dbReference type="EMBL" id="OTI62331.1"/>
    </source>
</evidence>
<comment type="similarity">
    <text evidence="1">Belongs to the LysR transcriptional regulatory family.</text>
</comment>
<accession>A0A072ZMW5</accession>
<reference evidence="10" key="6">
    <citation type="submission" date="2023-06" db="EMBL/GenBank/DDBJ databases">
        <authorList>
            <consortium name="Clinical and Environmental Microbiology Branch: Whole genome sequencing antimicrobial resistance pathogens in the healthcare setting"/>
        </authorList>
    </citation>
    <scope>NUCLEOTIDE SEQUENCE</scope>
    <source>
        <strain evidence="10">2021CK-01020</strain>
    </source>
</reference>
<dbReference type="eggNOG" id="COG0583">
    <property type="taxonomic scope" value="Bacteria"/>
</dbReference>
<dbReference type="PROSITE" id="PS50931">
    <property type="entry name" value="HTH_LYSR"/>
    <property type="match status" value="1"/>
</dbReference>
<name>A0A072ZMW5_PSEAI</name>
<evidence type="ECO:0000256" key="1">
    <source>
        <dbReference type="ARBA" id="ARBA00009437"/>
    </source>
</evidence>
<evidence type="ECO:0000313" key="6">
    <source>
        <dbReference type="EMBL" id="MUI37832.1"/>
    </source>
</evidence>
<reference evidence="9 12" key="2">
    <citation type="submission" date="2017-08" db="EMBL/GenBank/DDBJ databases">
        <authorList>
            <person name="Feschi L."/>
            <person name="Jeukens J."/>
            <person name="Emond-Rheault J.-G."/>
            <person name="Kukavica-Ibrulj I."/>
            <person name="Boyle B."/>
            <person name="Levesque R.C."/>
        </authorList>
    </citation>
    <scope>NUCLEOTIDE SEQUENCE [LARGE SCALE GENOMIC DNA]</scope>
    <source>
        <strain evidence="9 12">PA-W36</strain>
    </source>
</reference>
<dbReference type="Gene3D" id="3.40.190.10">
    <property type="entry name" value="Periplasmic binding protein-like II"/>
    <property type="match status" value="2"/>
</dbReference>
<dbReference type="PANTHER" id="PTHR30126">
    <property type="entry name" value="HTH-TYPE TRANSCRIPTIONAL REGULATOR"/>
    <property type="match status" value="1"/>
</dbReference>
<sequence>MIDLVMLKDFLVLCRIKSFSRAAQECHVSVSGLSRRIQTLEQWLGAPVFERHKHALELTEAGRQLQGVAQDAVRALDNLRQSIRERDEDAQRRIRFCAPHILSSVFFPHWIPRLQADFRSAKFSVDCDYLPQCLSRLRDGSVDYVVALLDEGEAVSRRLGIDSEAEFQRLELGHEQLVAVCAPDAAGQPLFNLDRLQTEALSFLGYSEECHLGWALEPLLRDSGLFLQRHHSSSQTEGLRFFAQSRLGVAWLPHTLVREDLASRRLVRAGGQRFDVPLRYTLIRRRLPLPGEAERLWTFLGELARPAPRYAVVGAAS</sequence>
<dbReference type="SUPFAM" id="SSF53850">
    <property type="entry name" value="Periplasmic binding protein-like II"/>
    <property type="match status" value="1"/>
</dbReference>
<dbReference type="Proteomes" id="UP000433532">
    <property type="component" value="Unassembled WGS sequence"/>
</dbReference>
<evidence type="ECO:0000256" key="2">
    <source>
        <dbReference type="ARBA" id="ARBA00023015"/>
    </source>
</evidence>
<dbReference type="EMBL" id="CP136986">
    <property type="protein sequence ID" value="WOS76291.1"/>
    <property type="molecule type" value="Genomic_DNA"/>
</dbReference>
<evidence type="ECO:0000313" key="12">
    <source>
        <dbReference type="Proteomes" id="UP000284767"/>
    </source>
</evidence>
<dbReference type="EMBL" id="WOAD01000023">
    <property type="protein sequence ID" value="MUI37832.1"/>
    <property type="molecule type" value="Genomic_DNA"/>
</dbReference>
<reference evidence="6 13" key="4">
    <citation type="submission" date="2019-11" db="EMBL/GenBank/DDBJ databases">
        <title>Genomes of ocular Pseudomonas aeruginosa isolates.</title>
        <authorList>
            <person name="Khan M."/>
            <person name="Rice S.A."/>
            <person name="Willcox M.D.P."/>
            <person name="Stapleton F."/>
        </authorList>
    </citation>
    <scope>NUCLEOTIDE SEQUENCE [LARGE SCALE GENOMIC DNA]</scope>
    <source>
        <strain evidence="6 13">PA221</strain>
    </source>
</reference>
<proteinExistence type="inferred from homology"/>
<dbReference type="InterPro" id="IPR036388">
    <property type="entry name" value="WH-like_DNA-bd_sf"/>
</dbReference>
<feature type="domain" description="HTH lysR-type" evidence="5">
    <location>
        <begin position="2"/>
        <end position="59"/>
    </location>
</feature>
<evidence type="ECO:0000313" key="10">
    <source>
        <dbReference type="EMBL" id="WOS76291.1"/>
    </source>
</evidence>
<keyword evidence="3" id="KW-0238">DNA-binding</keyword>
<reference evidence="7" key="5">
    <citation type="submission" date="2020-01" db="EMBL/GenBank/DDBJ databases">
        <title>Bacteria Cultured from War Wounds Associated with the Conflict in Eastern Ukraine.</title>
        <authorList>
            <person name="Snesrud E."/>
            <person name="Galac M.R."/>
            <person name="Mc Gann P."/>
            <person name="Valentine K."/>
            <person name="Viacheslav K."/>
        </authorList>
    </citation>
    <scope>NUCLEOTIDE SEQUENCE</scope>
    <source>
        <strain evidence="7">VNMU148</strain>
    </source>
</reference>
<dbReference type="RefSeq" id="WP_003085661.1">
    <property type="nucleotide sequence ID" value="NZ_AP014622.1"/>
</dbReference>
<dbReference type="Proteomes" id="UP000194857">
    <property type="component" value="Unassembled WGS sequence"/>
</dbReference>
<dbReference type="InterPro" id="IPR005119">
    <property type="entry name" value="LysR_subst-bd"/>
</dbReference>
<dbReference type="Proteomes" id="UP000644192">
    <property type="component" value="Unassembled WGS sequence"/>
</dbReference>
<dbReference type="Pfam" id="PF03466">
    <property type="entry name" value="LysR_substrate"/>
    <property type="match status" value="1"/>
</dbReference>
<dbReference type="InterPro" id="IPR000847">
    <property type="entry name" value="LysR_HTH_N"/>
</dbReference>
<dbReference type="Proteomes" id="UP000284767">
    <property type="component" value="Unassembled WGS sequence"/>
</dbReference>
<dbReference type="GO" id="GO:0003700">
    <property type="term" value="F:DNA-binding transcription factor activity"/>
    <property type="evidence" value="ECO:0007669"/>
    <property type="project" value="InterPro"/>
</dbReference>
<dbReference type="SUPFAM" id="SSF46785">
    <property type="entry name" value="Winged helix' DNA-binding domain"/>
    <property type="match status" value="1"/>
</dbReference>
<dbReference type="EMBL" id="NSNE01000006">
    <property type="protein sequence ID" value="RPM17063.1"/>
    <property type="molecule type" value="Genomic_DNA"/>
</dbReference>
<dbReference type="AlphaFoldDB" id="A0A072ZMW5"/>
<dbReference type="Pfam" id="PF00126">
    <property type="entry name" value="HTH_1"/>
    <property type="match status" value="1"/>
</dbReference>
<reference evidence="9 12" key="3">
    <citation type="submission" date="2019-01" db="EMBL/GenBank/DDBJ databases">
        <title>The Pseudomonas aeruginosa pan-genome provides new insights on its population structure, horizontal gene transfer and pathogenicity.</title>
        <authorList>
            <person name="Freschi L."/>
            <person name="Vincent A.T."/>
            <person name="Jeukens J."/>
            <person name="Emond-Rheault J.-G."/>
            <person name="Kukavica-Ibrulj I."/>
            <person name="Dupont M.-J."/>
            <person name="Charette S.J."/>
            <person name="Boyle B."/>
            <person name="Levesque R.C."/>
        </authorList>
    </citation>
    <scope>NUCLEOTIDE SEQUENCE [LARGE SCALE GENOMIC DNA]</scope>
    <source>
        <strain evidence="9 12">PA-W36</strain>
    </source>
</reference>
<dbReference type="Proteomes" id="UP001297540">
    <property type="component" value="Chromosome"/>
</dbReference>
<keyword evidence="2" id="KW-0805">Transcription regulation</keyword>